<dbReference type="Pfam" id="PF17941">
    <property type="entry name" value="PP_kinase_C_1"/>
    <property type="match status" value="1"/>
</dbReference>
<dbReference type="Pfam" id="PF13089">
    <property type="entry name" value="PP_kinase_N"/>
    <property type="match status" value="1"/>
</dbReference>
<dbReference type="GO" id="GO:0008976">
    <property type="term" value="F:polyphosphate kinase activity"/>
    <property type="evidence" value="ECO:0007669"/>
    <property type="project" value="UniProtKB-UniRule"/>
</dbReference>
<comment type="PTM">
    <text evidence="6 7">An intermediate of this reaction is the autophosphorylated ppk in which a phosphate is covalently linked to a histidine residue through a N-P bond.</text>
</comment>
<dbReference type="RefSeq" id="WP_106191009.1">
    <property type="nucleotide sequence ID" value="NZ_PVTO01000003.1"/>
</dbReference>
<dbReference type="CDD" id="cd09168">
    <property type="entry name" value="PLDc_PaPPK1_C2_like"/>
    <property type="match status" value="1"/>
</dbReference>
<evidence type="ECO:0000313" key="12">
    <source>
        <dbReference type="EMBL" id="PRY83651.1"/>
    </source>
</evidence>
<keyword evidence="4 6" id="KW-0418">Kinase</keyword>
<dbReference type="EMBL" id="PVTO01000003">
    <property type="protein sequence ID" value="PRY83651.1"/>
    <property type="molecule type" value="Genomic_DNA"/>
</dbReference>
<dbReference type="Gene3D" id="3.30.1840.10">
    <property type="entry name" value="Polyphosphate kinase middle domain"/>
    <property type="match status" value="1"/>
</dbReference>
<dbReference type="InterPro" id="IPR025198">
    <property type="entry name" value="PPK_N_dom"/>
</dbReference>
<evidence type="ECO:0000256" key="7">
    <source>
        <dbReference type="RuleBase" id="RU003800"/>
    </source>
</evidence>
<evidence type="ECO:0000259" key="9">
    <source>
        <dbReference type="Pfam" id="PF13089"/>
    </source>
</evidence>
<dbReference type="OrthoDB" id="9761456at2"/>
<dbReference type="PIRSF" id="PIRSF015589">
    <property type="entry name" value="PP_kinase"/>
    <property type="match status" value="1"/>
</dbReference>
<dbReference type="NCBIfam" id="NF003918">
    <property type="entry name" value="PRK05443.1-2"/>
    <property type="match status" value="1"/>
</dbReference>
<feature type="domain" description="Polyphosphate kinase middle" evidence="8">
    <location>
        <begin position="129"/>
        <end position="307"/>
    </location>
</feature>
<dbReference type="Gene3D" id="1.20.58.310">
    <property type="entry name" value="Polyphosphate kinase N-terminal domain"/>
    <property type="match status" value="1"/>
</dbReference>
<comment type="function">
    <text evidence="6 7">Catalyzes the reversible transfer of the terminal phosphate of ATP to form a long-chain polyphosphate (polyP).</text>
</comment>
<feature type="binding site" evidence="6">
    <location>
        <position position="410"/>
    </location>
    <ligand>
        <name>Mg(2+)</name>
        <dbReference type="ChEBI" id="CHEBI:18420"/>
    </ligand>
</feature>
<comment type="cofactor">
    <cofactor evidence="6">
        <name>Mg(2+)</name>
        <dbReference type="ChEBI" id="CHEBI:18420"/>
    </cofactor>
</comment>
<dbReference type="GO" id="GO:0046872">
    <property type="term" value="F:metal ion binding"/>
    <property type="evidence" value="ECO:0007669"/>
    <property type="project" value="UniProtKB-KW"/>
</dbReference>
<dbReference type="InterPro" id="IPR036832">
    <property type="entry name" value="PPK_N_dom_sf"/>
</dbReference>
<dbReference type="Pfam" id="PF02503">
    <property type="entry name" value="PP_kinase"/>
    <property type="match status" value="1"/>
</dbReference>
<dbReference type="SUPFAM" id="SSF140356">
    <property type="entry name" value="PPK N-terminal domain-like"/>
    <property type="match status" value="1"/>
</dbReference>
<evidence type="ECO:0000256" key="1">
    <source>
        <dbReference type="ARBA" id="ARBA00022553"/>
    </source>
</evidence>
<evidence type="ECO:0000256" key="5">
    <source>
        <dbReference type="ARBA" id="ARBA00022840"/>
    </source>
</evidence>
<comment type="similarity">
    <text evidence="6 7">Belongs to the polyphosphate kinase 1 (PPK1) family.</text>
</comment>
<dbReference type="GO" id="GO:0006799">
    <property type="term" value="P:polyphosphate biosynthetic process"/>
    <property type="evidence" value="ECO:0007669"/>
    <property type="project" value="UniProtKB-UniRule"/>
</dbReference>
<evidence type="ECO:0000256" key="6">
    <source>
        <dbReference type="HAMAP-Rule" id="MF_00347"/>
    </source>
</evidence>
<dbReference type="InterPro" id="IPR036830">
    <property type="entry name" value="PP_kinase_middle_dom_sf"/>
</dbReference>
<feature type="binding site" evidence="6">
    <location>
        <position position="569"/>
    </location>
    <ligand>
        <name>ATP</name>
        <dbReference type="ChEBI" id="CHEBI:30616"/>
    </ligand>
</feature>
<feature type="binding site" evidence="6">
    <location>
        <position position="597"/>
    </location>
    <ligand>
        <name>ATP</name>
        <dbReference type="ChEBI" id="CHEBI:30616"/>
    </ligand>
</feature>
<dbReference type="EC" id="2.7.4.1" evidence="6 7"/>
<feature type="binding site" evidence="6">
    <location>
        <position position="380"/>
    </location>
    <ligand>
        <name>Mg(2+)</name>
        <dbReference type="ChEBI" id="CHEBI:18420"/>
    </ligand>
</feature>
<dbReference type="CDD" id="cd09165">
    <property type="entry name" value="PLDc_PaPPK1_C1_like"/>
    <property type="match status" value="1"/>
</dbReference>
<dbReference type="InterPro" id="IPR003414">
    <property type="entry name" value="PP_kinase"/>
</dbReference>
<keyword evidence="13" id="KW-1185">Reference proteome</keyword>
<keyword evidence="1 6" id="KW-0597">Phosphoprotein</keyword>
<organism evidence="12 13">
    <name type="scientific">Alkalibacterium olivapovliticus</name>
    <dbReference type="NCBI Taxonomy" id="99907"/>
    <lineage>
        <taxon>Bacteria</taxon>
        <taxon>Bacillati</taxon>
        <taxon>Bacillota</taxon>
        <taxon>Bacilli</taxon>
        <taxon>Lactobacillales</taxon>
        <taxon>Carnobacteriaceae</taxon>
        <taxon>Alkalibacterium</taxon>
    </lineage>
</organism>
<dbReference type="NCBIfam" id="NF003921">
    <property type="entry name" value="PRK05443.2-2"/>
    <property type="match status" value="1"/>
</dbReference>
<dbReference type="GO" id="GO:0005524">
    <property type="term" value="F:ATP binding"/>
    <property type="evidence" value="ECO:0007669"/>
    <property type="project" value="UniProtKB-KW"/>
</dbReference>
<evidence type="ECO:0000259" key="11">
    <source>
        <dbReference type="Pfam" id="PF17941"/>
    </source>
</evidence>
<dbReference type="InterPro" id="IPR024953">
    <property type="entry name" value="PP_kinase_middle"/>
</dbReference>
<evidence type="ECO:0000256" key="3">
    <source>
        <dbReference type="ARBA" id="ARBA00022741"/>
    </source>
</evidence>
<dbReference type="SUPFAM" id="SSF56024">
    <property type="entry name" value="Phospholipase D/nuclease"/>
    <property type="match status" value="2"/>
</dbReference>
<accession>A0A2T0WAB7</accession>
<dbReference type="GO" id="GO:0009358">
    <property type="term" value="C:polyphosphate kinase complex"/>
    <property type="evidence" value="ECO:0007669"/>
    <property type="project" value="InterPro"/>
</dbReference>
<sequence>MVKDTINSEDPNYFQNRELSWLDFNARVIEEANDPVNPLLEQLRFLAIGSSNLDEFYKIRVAGLQDQLKMGVVEPDTKKQWSAKKQLQEITKKNKDIVLRQYALLQQKEDQLSEKGVFFKSVKDLNETDKNRARDLFEKEIMPAITPYGIDAYRPFPHLGDGVLHLFVKLEKSGNPFVAIVPVPERLARVHSIYNNDHIYLLMIEDLLFTFLSDLFNGYHVTYSFTFRITRNADLEIQEEGADDLLSAIEDYLEKRKNGMAVRLEIDKRETAVDVQSDIEFIKKALSIKQRDIYIIDGPIDLTFLTEVIPLLEKKGVKEVYESFEPFYPEAYRNSSLYELARRKDLFFHHPFDSFEPIISFVREAAEDPRTASIKQTLYRVSIDSPLIEALKKAAKKGIQVTVLVELKARFDEANNVHWAKELEESGAHILYGVKELKTHSKATLIVKKEADGFRRYVHLGTGNYNEQTARLYTDMGLITSNNEMTQDVFDFFNYLSGYSNQPEYHYLHVSPFDIRDAFIENIEKEIQLHILYGNGHVIAKMNSLTDKKMLLKLYEASQFGVKIELIVRGICCLIPGIPGVSDNITVRSIIGRFLEHSRVYYFHHNGEENLYLSSADMMTRNMIKRVEIAFPVLDQSLKAHILSILKLYLYDNTKAWVLQSNGEYVKSSNSEDKLIHAQKELLAIRASLPSPLPEKKSKRSWSDRLRSLFFTS</sequence>
<feature type="binding site" evidence="6">
    <location>
        <position position="52"/>
    </location>
    <ligand>
        <name>ATP</name>
        <dbReference type="ChEBI" id="CHEBI:30616"/>
    </ligand>
</feature>
<keyword evidence="6" id="KW-0460">Magnesium</keyword>
<feature type="domain" description="Polyphosphate kinase C-terminal" evidence="11">
    <location>
        <begin position="337"/>
        <end position="501"/>
    </location>
</feature>
<dbReference type="Gene3D" id="3.30.870.10">
    <property type="entry name" value="Endonuclease Chain A"/>
    <property type="match status" value="2"/>
</dbReference>
<evidence type="ECO:0000256" key="4">
    <source>
        <dbReference type="ARBA" id="ARBA00022777"/>
    </source>
</evidence>
<dbReference type="Proteomes" id="UP000238205">
    <property type="component" value="Unassembled WGS sequence"/>
</dbReference>
<reference evidence="12 13" key="1">
    <citation type="submission" date="2018-03" db="EMBL/GenBank/DDBJ databases">
        <title>Genomic Encyclopedia of Archaeal and Bacterial Type Strains, Phase II (KMG-II): from individual species to whole genera.</title>
        <authorList>
            <person name="Goeker M."/>
        </authorList>
    </citation>
    <scope>NUCLEOTIDE SEQUENCE [LARGE SCALE GENOMIC DNA]</scope>
    <source>
        <strain evidence="12 13">DSM 13175</strain>
    </source>
</reference>
<dbReference type="SUPFAM" id="SSF143724">
    <property type="entry name" value="PHP14-like"/>
    <property type="match status" value="1"/>
</dbReference>
<dbReference type="PANTHER" id="PTHR30218:SF0">
    <property type="entry name" value="POLYPHOSPHATE KINASE"/>
    <property type="match status" value="1"/>
</dbReference>
<evidence type="ECO:0000256" key="2">
    <source>
        <dbReference type="ARBA" id="ARBA00022679"/>
    </source>
</evidence>
<evidence type="ECO:0000313" key="13">
    <source>
        <dbReference type="Proteomes" id="UP000238205"/>
    </source>
</evidence>
<feature type="binding site" evidence="6">
    <location>
        <position position="473"/>
    </location>
    <ligand>
        <name>ATP</name>
        <dbReference type="ChEBI" id="CHEBI:30616"/>
    </ligand>
</feature>
<dbReference type="NCBIfam" id="NF003917">
    <property type="entry name" value="PRK05443.1-1"/>
    <property type="match status" value="1"/>
</dbReference>
<feature type="domain" description="Polyphosphate kinase N-terminal" evidence="9">
    <location>
        <begin position="14"/>
        <end position="119"/>
    </location>
</feature>
<evidence type="ECO:0000259" key="8">
    <source>
        <dbReference type="Pfam" id="PF02503"/>
    </source>
</evidence>
<dbReference type="Pfam" id="PF13090">
    <property type="entry name" value="PP_kinase_C"/>
    <property type="match status" value="1"/>
</dbReference>
<keyword evidence="6" id="KW-0479">Metal-binding</keyword>
<dbReference type="AlphaFoldDB" id="A0A2T0WAB7"/>
<gene>
    <name evidence="6" type="primary">ppk</name>
    <name evidence="12" type="ORF">CLV38_10374</name>
</gene>
<keyword evidence="2 6" id="KW-0808">Transferase</keyword>
<evidence type="ECO:0000259" key="10">
    <source>
        <dbReference type="Pfam" id="PF13090"/>
    </source>
</evidence>
<comment type="catalytic activity">
    <reaction evidence="6 7">
        <text>[phosphate](n) + ATP = [phosphate](n+1) + ADP</text>
        <dbReference type="Rhea" id="RHEA:19573"/>
        <dbReference type="Rhea" id="RHEA-COMP:9859"/>
        <dbReference type="Rhea" id="RHEA-COMP:14280"/>
        <dbReference type="ChEBI" id="CHEBI:16838"/>
        <dbReference type="ChEBI" id="CHEBI:30616"/>
        <dbReference type="ChEBI" id="CHEBI:456216"/>
        <dbReference type="EC" id="2.7.4.1"/>
    </reaction>
</comment>
<protein>
    <recommendedName>
        <fullName evidence="6 7">Polyphosphate kinase</fullName>
        <ecNumber evidence="6 7">2.7.4.1</ecNumber>
    </recommendedName>
    <alternativeName>
        <fullName evidence="6">ATP-polyphosphate phosphotransferase</fullName>
    </alternativeName>
    <alternativeName>
        <fullName evidence="6">Polyphosphoric acid kinase</fullName>
    </alternativeName>
</protein>
<proteinExistence type="inferred from homology"/>
<comment type="caution">
    <text evidence="12">The sequence shown here is derived from an EMBL/GenBank/DDBJ whole genome shotgun (WGS) entry which is preliminary data.</text>
</comment>
<dbReference type="HAMAP" id="MF_00347">
    <property type="entry name" value="Polyphosphate_kinase"/>
    <property type="match status" value="1"/>
</dbReference>
<keyword evidence="5 6" id="KW-0067">ATP-binding</keyword>
<dbReference type="NCBIfam" id="NF003920">
    <property type="entry name" value="PRK05443.2-1"/>
    <property type="match status" value="1"/>
</dbReference>
<feature type="active site" description="Phosphohistidine intermediate" evidence="6">
    <location>
        <position position="440"/>
    </location>
</feature>
<dbReference type="NCBIfam" id="TIGR03705">
    <property type="entry name" value="poly_P_kin"/>
    <property type="match status" value="1"/>
</dbReference>
<dbReference type="PANTHER" id="PTHR30218">
    <property type="entry name" value="POLYPHOSPHATE KINASE"/>
    <property type="match status" value="1"/>
</dbReference>
<dbReference type="InterPro" id="IPR041108">
    <property type="entry name" value="PP_kinase_C_1"/>
</dbReference>
<keyword evidence="3 6" id="KW-0547">Nucleotide-binding</keyword>
<name>A0A2T0WAB7_9LACT</name>
<dbReference type="InterPro" id="IPR025200">
    <property type="entry name" value="PPK_C_dom2"/>
</dbReference>
<feature type="domain" description="Polyphosphate kinase C-terminal" evidence="10">
    <location>
        <begin position="508"/>
        <end position="679"/>
    </location>
</feature>